<dbReference type="GO" id="GO:0160147">
    <property type="term" value="F:tRNA pseudouridine(38-40) synthase activity"/>
    <property type="evidence" value="ECO:0007669"/>
    <property type="project" value="UniProtKB-EC"/>
</dbReference>
<dbReference type="InterPro" id="IPR020097">
    <property type="entry name" value="PsdUridine_synth_TruA_a/b_dom"/>
</dbReference>
<dbReference type="Gene3D" id="3.30.70.660">
    <property type="entry name" value="Pseudouridine synthase I, catalytic domain, C-terminal subdomain"/>
    <property type="match status" value="1"/>
</dbReference>
<feature type="binding site" evidence="4 6">
    <location>
        <position position="119"/>
    </location>
    <ligand>
        <name>substrate</name>
    </ligand>
</feature>
<feature type="active site" description="Nucleophile" evidence="4 5">
    <location>
        <position position="62"/>
    </location>
</feature>
<dbReference type="PIRSF" id="PIRSF001430">
    <property type="entry name" value="tRNA_psdUrid_synth"/>
    <property type="match status" value="1"/>
</dbReference>
<evidence type="ECO:0000256" key="3">
    <source>
        <dbReference type="ARBA" id="ARBA00023235"/>
    </source>
</evidence>
<dbReference type="RefSeq" id="WP_014894957.1">
    <property type="nucleotide sequence ID" value="NZ_CP007563.1"/>
</dbReference>
<dbReference type="EC" id="5.4.99.12" evidence="4"/>
<dbReference type="PANTHER" id="PTHR11142:SF0">
    <property type="entry name" value="TRNA PSEUDOURIDINE SYNTHASE-LIKE 1"/>
    <property type="match status" value="1"/>
</dbReference>
<organism evidence="9 10">
    <name type="scientific">Candidatus Portiera aleyrodidarum MED</name>
    <name type="common">Bemisia tabaci</name>
    <dbReference type="NCBI Taxonomy" id="1163752"/>
    <lineage>
        <taxon>Bacteria</taxon>
        <taxon>Pseudomonadati</taxon>
        <taxon>Pseudomonadota</taxon>
        <taxon>Gammaproteobacteria</taxon>
        <taxon>Candidatus Johnevansiales</taxon>
        <taxon>Candidatus Johnevansiaceae</taxon>
        <taxon>Candidatus Portiera</taxon>
    </lineage>
</organism>
<dbReference type="InterPro" id="IPR001406">
    <property type="entry name" value="PsdUridine_synth_TruA"/>
</dbReference>
<dbReference type="AlphaFoldDB" id="A0AAU8RPS3"/>
<evidence type="ECO:0000313" key="10">
    <source>
        <dbReference type="Proteomes" id="UP000031624"/>
    </source>
</evidence>
<dbReference type="CDD" id="cd02570">
    <property type="entry name" value="PseudoU_synth_EcTruA"/>
    <property type="match status" value="1"/>
</dbReference>
<dbReference type="InterPro" id="IPR020103">
    <property type="entry name" value="PsdUridine_synth_cat_dom_sf"/>
</dbReference>
<comment type="similarity">
    <text evidence="1 4 7">Belongs to the tRNA pseudouridine synthase TruA family.</text>
</comment>
<sequence length="274" mass="31818">MTLFYNLNFIYGRIVLGVEYIGCEYFGWQLLKHFNTIQQQIEEALKYFTGHSITLKASSRTDSGVHAIKQIAQFDTFICRSQKAWVLGLNSKLPSDIRIRWVVKVSDKFNSRKAIARRYNYLIYNKFVHSALIRNTRIWQKKPLNIKKMHIAAQSLVGKHDFTSFRSSSCKSINTIKILHFIEVRSYGPIVIIDIQANSFLHHMVRNIVGVLVDIGKCRRSVKWCKNLLLKKNRKEAGKTATAKGLYLVDVLFNKELQDQLPTEYIGSHQLFYI</sequence>
<dbReference type="Gene3D" id="3.30.70.580">
    <property type="entry name" value="Pseudouridine synthase I, catalytic domain, N-terminal subdomain"/>
    <property type="match status" value="1"/>
</dbReference>
<evidence type="ECO:0000256" key="5">
    <source>
        <dbReference type="PIRSR" id="PIRSR001430-1"/>
    </source>
</evidence>
<proteinExistence type="inferred from homology"/>
<dbReference type="Proteomes" id="UP000031624">
    <property type="component" value="Chromosome"/>
</dbReference>
<dbReference type="GeneID" id="66279903"/>
<dbReference type="SUPFAM" id="SSF55120">
    <property type="entry name" value="Pseudouridine synthase"/>
    <property type="match status" value="1"/>
</dbReference>
<dbReference type="NCBIfam" id="TIGR00071">
    <property type="entry name" value="hisT_truA"/>
    <property type="match status" value="1"/>
</dbReference>
<dbReference type="KEGG" id="paly:O3E_00235"/>
<accession>A0AAU8RPS3</accession>
<dbReference type="Pfam" id="PF01416">
    <property type="entry name" value="PseudoU_synth_1"/>
    <property type="match status" value="2"/>
</dbReference>
<feature type="domain" description="Pseudouridine synthase I TruA alpha/beta" evidence="8">
    <location>
        <begin position="152"/>
        <end position="254"/>
    </location>
</feature>
<name>A0AAU8RPS3_9GAMM</name>
<comment type="subunit">
    <text evidence="4">Homodimer.</text>
</comment>
<dbReference type="InterPro" id="IPR020095">
    <property type="entry name" value="PsdUridine_synth_TruA_C"/>
</dbReference>
<dbReference type="FunFam" id="3.30.70.580:FF:000001">
    <property type="entry name" value="tRNA pseudouridine synthase A"/>
    <property type="match status" value="1"/>
</dbReference>
<dbReference type="GO" id="GO:0003723">
    <property type="term" value="F:RNA binding"/>
    <property type="evidence" value="ECO:0007669"/>
    <property type="project" value="InterPro"/>
</dbReference>
<dbReference type="PANTHER" id="PTHR11142">
    <property type="entry name" value="PSEUDOURIDYLATE SYNTHASE"/>
    <property type="match status" value="1"/>
</dbReference>
<reference evidence="9 10" key="1">
    <citation type="submission" date="2014-04" db="EMBL/GenBank/DDBJ databases">
        <title>Genome reduction and metabolic complementation of the dual endosymbionts in the whitefly Bemisia tabaci.</title>
        <authorList>
            <person name="Rao Q."/>
            <person name="Rollat-Farnier P.-A."/>
            <person name="Zhang Z.-X."/>
            <person name="Santos-Garcia D."/>
            <person name="Silva F.J."/>
            <person name="Moya A."/>
            <person name="Zhu D.-T."/>
            <person name="Klein C.C."/>
            <person name="Vavre F."/>
            <person name="Sagot M.-F."/>
            <person name="Liu S.-S."/>
            <person name="Mouton L."/>
            <person name="Wang X.-W."/>
        </authorList>
    </citation>
    <scope>NUCLEOTIDE SEQUENCE [LARGE SCALE GENOMIC DNA]</scope>
    <source>
        <strain evidence="9 10">BT-Q</strain>
    </source>
</reference>
<evidence type="ECO:0000259" key="8">
    <source>
        <dbReference type="Pfam" id="PF01416"/>
    </source>
</evidence>
<evidence type="ECO:0000313" key="9">
    <source>
        <dbReference type="EMBL" id="AJF23991.1"/>
    </source>
</evidence>
<dbReference type="EMBL" id="CP007563">
    <property type="protein sequence ID" value="AJF23991.1"/>
    <property type="molecule type" value="Genomic_DNA"/>
</dbReference>
<keyword evidence="2 4" id="KW-0819">tRNA processing</keyword>
<gene>
    <name evidence="4" type="primary">truA</name>
    <name evidence="9" type="ORF">O3E_00235</name>
</gene>
<comment type="catalytic activity">
    <reaction evidence="4 7">
        <text>uridine(38/39/40) in tRNA = pseudouridine(38/39/40) in tRNA</text>
        <dbReference type="Rhea" id="RHEA:22376"/>
        <dbReference type="Rhea" id="RHEA-COMP:10085"/>
        <dbReference type="Rhea" id="RHEA-COMP:10087"/>
        <dbReference type="ChEBI" id="CHEBI:65314"/>
        <dbReference type="ChEBI" id="CHEBI:65315"/>
        <dbReference type="EC" id="5.4.99.12"/>
    </reaction>
</comment>
<dbReference type="HAMAP" id="MF_00171">
    <property type="entry name" value="TruA"/>
    <property type="match status" value="1"/>
</dbReference>
<evidence type="ECO:0000256" key="6">
    <source>
        <dbReference type="PIRSR" id="PIRSR001430-2"/>
    </source>
</evidence>
<protein>
    <recommendedName>
        <fullName evidence="4">tRNA pseudouridine synthase A</fullName>
        <ecNumber evidence="4">5.4.99.12</ecNumber>
    </recommendedName>
    <alternativeName>
        <fullName evidence="4">tRNA pseudouridine(38-40) synthase</fullName>
    </alternativeName>
    <alternativeName>
        <fullName evidence="4">tRNA pseudouridylate synthase I</fullName>
    </alternativeName>
    <alternativeName>
        <fullName evidence="4">tRNA-uridine isomerase I</fullName>
    </alternativeName>
</protein>
<feature type="domain" description="Pseudouridine synthase I TruA alpha/beta" evidence="8">
    <location>
        <begin position="19"/>
        <end position="107"/>
    </location>
</feature>
<evidence type="ECO:0000256" key="1">
    <source>
        <dbReference type="ARBA" id="ARBA00009375"/>
    </source>
</evidence>
<dbReference type="InterPro" id="IPR020094">
    <property type="entry name" value="TruA/RsuA/RluB/E/F_N"/>
</dbReference>
<evidence type="ECO:0000256" key="7">
    <source>
        <dbReference type="RuleBase" id="RU003792"/>
    </source>
</evidence>
<evidence type="ECO:0000256" key="4">
    <source>
        <dbReference type="HAMAP-Rule" id="MF_00171"/>
    </source>
</evidence>
<dbReference type="GO" id="GO:0031119">
    <property type="term" value="P:tRNA pseudouridine synthesis"/>
    <property type="evidence" value="ECO:0007669"/>
    <property type="project" value="UniProtKB-UniRule"/>
</dbReference>
<comment type="caution">
    <text evidence="4">Lacks conserved residue(s) required for the propagation of feature annotation.</text>
</comment>
<comment type="function">
    <text evidence="4">Formation of pseudouridine at positions 38, 39 and 40 in the anticodon stem and loop of transfer RNAs.</text>
</comment>
<keyword evidence="3 4" id="KW-0413">Isomerase</keyword>
<evidence type="ECO:0000256" key="2">
    <source>
        <dbReference type="ARBA" id="ARBA00022694"/>
    </source>
</evidence>